<protein>
    <submittedName>
        <fullName evidence="1">Uncharacterized protein</fullName>
    </submittedName>
</protein>
<organism evidence="1 2">
    <name type="scientific">Desulfovibrio ferrophilus</name>
    <dbReference type="NCBI Taxonomy" id="241368"/>
    <lineage>
        <taxon>Bacteria</taxon>
        <taxon>Pseudomonadati</taxon>
        <taxon>Thermodesulfobacteriota</taxon>
        <taxon>Desulfovibrionia</taxon>
        <taxon>Desulfovibrionales</taxon>
        <taxon>Desulfovibrionaceae</taxon>
        <taxon>Desulfovibrio</taxon>
    </lineage>
</organism>
<gene>
    <name evidence="1" type="ORF">DFE_A0008</name>
</gene>
<name>A0A2Z6B3L2_9BACT</name>
<geneLocation type="plasmid" evidence="2">
    <name>pdfe dna</name>
</geneLocation>
<keyword evidence="1" id="KW-0614">Plasmid</keyword>
<proteinExistence type="predicted"/>
<keyword evidence="2" id="KW-1185">Reference proteome</keyword>
<dbReference type="AlphaFoldDB" id="A0A2Z6B3L2"/>
<accession>A0A2Z6B3L2</accession>
<sequence length="92" mass="10003">MNSAENTHGPWRIERLEKGKGPITIKGEGPGIIAFVYGEENAQFIATAPNVLEALKEARKNLEDAYKVYPGSPPWKNLEAIDKAIAQALGKA</sequence>
<dbReference type="KEGG" id="dfl:DFE_A0008"/>
<dbReference type="RefSeq" id="WP_126381580.1">
    <property type="nucleotide sequence ID" value="NZ_AP017379.1"/>
</dbReference>
<dbReference type="Proteomes" id="UP000269883">
    <property type="component" value="Plasmid pDFE"/>
</dbReference>
<reference evidence="1 2" key="1">
    <citation type="journal article" date="2018" name="Sci. Adv.">
        <title>Multi-heme cytochromes provide a pathway for survival in energy-limited environments.</title>
        <authorList>
            <person name="Deng X."/>
            <person name="Dohmae N."/>
            <person name="Nealson K.H."/>
            <person name="Hashimoto K."/>
            <person name="Okamoto A."/>
        </authorList>
    </citation>
    <scope>NUCLEOTIDE SEQUENCE [LARGE SCALE GENOMIC DNA]</scope>
    <source>
        <strain evidence="1 2">IS5</strain>
        <plasmid evidence="2">pdfe dna</plasmid>
    </source>
</reference>
<evidence type="ECO:0000313" key="2">
    <source>
        <dbReference type="Proteomes" id="UP000269883"/>
    </source>
</evidence>
<evidence type="ECO:0000313" key="1">
    <source>
        <dbReference type="EMBL" id="BBD10109.1"/>
    </source>
</evidence>
<dbReference type="EMBL" id="AP017379">
    <property type="protein sequence ID" value="BBD10109.1"/>
    <property type="molecule type" value="Genomic_DNA"/>
</dbReference>